<keyword evidence="2" id="KW-0808">Transferase</keyword>
<reference evidence="2 3" key="1">
    <citation type="journal article" date="2008" name="Int. J. Syst. Evol. Microbiol.">
        <title>Tessaracoccus flavescens sp. nov., isolated from marine sediment.</title>
        <authorList>
            <person name="Lee D.W."/>
            <person name="Lee S.D."/>
        </authorList>
    </citation>
    <scope>NUCLEOTIDE SEQUENCE [LARGE SCALE GENOMIC DNA]</scope>
    <source>
        <strain evidence="2 3">T21</strain>
    </source>
</reference>
<gene>
    <name evidence="2" type="ORF">QH948_14025</name>
</gene>
<keyword evidence="3" id="KW-1185">Reference proteome</keyword>
<dbReference type="EMBL" id="CP123967">
    <property type="protein sequence ID" value="WGT47208.1"/>
    <property type="molecule type" value="Genomic_DNA"/>
</dbReference>
<sequence>MSGRSDLTWEQTVQLDLRYIDNWSPWADLAILFKTVRAVLSSDGAY</sequence>
<feature type="domain" description="Bacterial sugar transferase" evidence="1">
    <location>
        <begin position="2"/>
        <end position="40"/>
    </location>
</feature>
<evidence type="ECO:0000313" key="3">
    <source>
        <dbReference type="Proteomes" id="UP001244136"/>
    </source>
</evidence>
<accession>A0ABY8PXK2</accession>
<dbReference type="InterPro" id="IPR003362">
    <property type="entry name" value="Bact_transf"/>
</dbReference>
<proteinExistence type="predicted"/>
<evidence type="ECO:0000313" key="2">
    <source>
        <dbReference type="EMBL" id="WGT47208.1"/>
    </source>
</evidence>
<evidence type="ECO:0000259" key="1">
    <source>
        <dbReference type="Pfam" id="PF02397"/>
    </source>
</evidence>
<organism evidence="2 3">
    <name type="scientific">Tessaracoccus lacteus</name>
    <dbReference type="NCBI Taxonomy" id="3041766"/>
    <lineage>
        <taxon>Bacteria</taxon>
        <taxon>Bacillati</taxon>
        <taxon>Actinomycetota</taxon>
        <taxon>Actinomycetes</taxon>
        <taxon>Propionibacteriales</taxon>
        <taxon>Propionibacteriaceae</taxon>
        <taxon>Tessaracoccus</taxon>
    </lineage>
</organism>
<protein>
    <submittedName>
        <fullName evidence="2">Sugar transferase</fullName>
    </submittedName>
</protein>
<dbReference type="GO" id="GO:0016740">
    <property type="term" value="F:transferase activity"/>
    <property type="evidence" value="ECO:0007669"/>
    <property type="project" value="UniProtKB-KW"/>
</dbReference>
<dbReference type="Pfam" id="PF02397">
    <property type="entry name" value="Bac_transf"/>
    <property type="match status" value="1"/>
</dbReference>
<dbReference type="Proteomes" id="UP001244136">
    <property type="component" value="Chromosome"/>
</dbReference>
<name>A0ABY8PXK2_9ACTN</name>
<dbReference type="RefSeq" id="WP_281144943.1">
    <property type="nucleotide sequence ID" value="NZ_CP123967.1"/>
</dbReference>